<dbReference type="AlphaFoldDB" id="L7VZM1"/>
<evidence type="ECO:0000313" key="2">
    <source>
        <dbReference type="EMBL" id="AGC72548.1"/>
    </source>
</evidence>
<organism evidence="2">
    <name type="scientific">uncultured bacterium A1Q1_fos_862</name>
    <dbReference type="NCBI Taxonomy" id="1256590"/>
    <lineage>
        <taxon>Bacteria</taxon>
        <taxon>environmental samples</taxon>
    </lineage>
</organism>
<name>L7VZM1_9BACT</name>
<accession>L7VZM1</accession>
<protein>
    <submittedName>
        <fullName evidence="2">Uncharacterized protein</fullName>
    </submittedName>
</protein>
<feature type="region of interest" description="Disordered" evidence="1">
    <location>
        <begin position="1"/>
        <end position="54"/>
    </location>
</feature>
<evidence type="ECO:0000256" key="1">
    <source>
        <dbReference type="SAM" id="MobiDB-lite"/>
    </source>
</evidence>
<feature type="compositionally biased region" description="Basic and acidic residues" evidence="1">
    <location>
        <begin position="1"/>
        <end position="17"/>
    </location>
</feature>
<dbReference type="EMBL" id="JX649905">
    <property type="protein sequence ID" value="AGC72548.1"/>
    <property type="molecule type" value="Genomic_DNA"/>
</dbReference>
<proteinExistence type="predicted"/>
<reference evidence="2" key="1">
    <citation type="submission" date="2012-09" db="EMBL/GenBank/DDBJ databases">
        <title>Metagenomic Characterization of a Microbial Community in Wastewater Detects High Levels of Antibiotic Resistance.</title>
        <authorList>
            <person name="Abrams M."/>
            <person name="Caldwell A."/>
            <person name="Vandaei E."/>
            <person name="Lee W."/>
            <person name="Perrott J."/>
            <person name="Khan S.Y."/>
            <person name="Ta J."/>
            <person name="Romero D."/>
            <person name="Nguyen V."/>
            <person name="Pourmand N."/>
            <person name="Ouverney C.C."/>
        </authorList>
    </citation>
    <scope>NUCLEOTIDE SEQUENCE</scope>
</reference>
<sequence>MHEDYLRWHVNREDGEHGYPSTSESRQGPEEGAESEVVENHKHQEGQRPPPCGHYYRLASQRAVAVEGRR</sequence>